<dbReference type="NCBIfam" id="TIGR00013">
    <property type="entry name" value="taut"/>
    <property type="match status" value="1"/>
</dbReference>
<evidence type="ECO:0000256" key="3">
    <source>
        <dbReference type="PIRSR" id="PIRSR618191-1"/>
    </source>
</evidence>
<sequence length="61" mass="6729">MPFVQIDLLEGRTHEQKRQMVEKVTQAIVESTGAKPESVSIIIREMARGDFATGGILATDK</sequence>
<dbReference type="OrthoDB" id="5405937at2"/>
<dbReference type="InterPro" id="IPR004370">
    <property type="entry name" value="4-OT-like_dom"/>
</dbReference>
<dbReference type="eggNOG" id="COG1942">
    <property type="taxonomic scope" value="Bacteria"/>
</dbReference>
<evidence type="ECO:0000256" key="4">
    <source>
        <dbReference type="RuleBase" id="RU362032"/>
    </source>
</evidence>
<comment type="similarity">
    <text evidence="1 4">Belongs to the 4-oxalocrotonate tautomerase family.</text>
</comment>
<dbReference type="AlphaFoldDB" id="L0FAA4"/>
<dbReference type="EMBL" id="CP003344">
    <property type="protein sequence ID" value="AGA69571.1"/>
    <property type="molecule type" value="Genomic_DNA"/>
</dbReference>
<keyword evidence="2 4" id="KW-0413">Isomerase</keyword>
<dbReference type="STRING" id="871963.Desdi_2130"/>
<dbReference type="SUPFAM" id="SSF55331">
    <property type="entry name" value="Tautomerase/MIF"/>
    <property type="match status" value="1"/>
</dbReference>
<dbReference type="GO" id="GO:0016853">
    <property type="term" value="F:isomerase activity"/>
    <property type="evidence" value="ECO:0007669"/>
    <property type="project" value="UniProtKB-UniRule"/>
</dbReference>
<evidence type="ECO:0000256" key="1">
    <source>
        <dbReference type="ARBA" id="ARBA00006723"/>
    </source>
</evidence>
<keyword evidence="7" id="KW-1185">Reference proteome</keyword>
<dbReference type="NCBIfam" id="NF001966">
    <property type="entry name" value="PRK00745.1"/>
    <property type="match status" value="1"/>
</dbReference>
<proteinExistence type="inferred from homology"/>
<dbReference type="InterPro" id="IPR018191">
    <property type="entry name" value="4-OT"/>
</dbReference>
<dbReference type="KEGG" id="ddl:Desdi_2130"/>
<feature type="domain" description="4-oxalocrotonate tautomerase-like" evidence="5">
    <location>
        <begin position="2"/>
        <end position="56"/>
    </location>
</feature>
<dbReference type="PANTHER" id="PTHR35530:SF1">
    <property type="entry name" value="2-HYDROXYMUCONATE TAUTOMERASE"/>
    <property type="match status" value="1"/>
</dbReference>
<gene>
    <name evidence="6" type="ordered locus">Desdi_2130</name>
</gene>
<dbReference type="NCBIfam" id="NF002571">
    <property type="entry name" value="PRK02220.1"/>
    <property type="match status" value="1"/>
</dbReference>
<dbReference type="RefSeq" id="WP_015262551.1">
    <property type="nucleotide sequence ID" value="NC_019903.1"/>
</dbReference>
<dbReference type="InterPro" id="IPR014347">
    <property type="entry name" value="Tautomerase/MIF_sf"/>
</dbReference>
<evidence type="ECO:0000259" key="5">
    <source>
        <dbReference type="Pfam" id="PF01361"/>
    </source>
</evidence>
<accession>L0FAA4</accession>
<organism evidence="6 7">
    <name type="scientific">Desulfitobacterium dichloroeliminans (strain LMG P-21439 / DCA1)</name>
    <dbReference type="NCBI Taxonomy" id="871963"/>
    <lineage>
        <taxon>Bacteria</taxon>
        <taxon>Bacillati</taxon>
        <taxon>Bacillota</taxon>
        <taxon>Clostridia</taxon>
        <taxon>Eubacteriales</taxon>
        <taxon>Desulfitobacteriaceae</taxon>
        <taxon>Desulfitobacterium</taxon>
    </lineage>
</organism>
<dbReference type="Proteomes" id="UP000010797">
    <property type="component" value="Chromosome"/>
</dbReference>
<name>L0FAA4_DESDL</name>
<evidence type="ECO:0000313" key="7">
    <source>
        <dbReference type="Proteomes" id="UP000010797"/>
    </source>
</evidence>
<evidence type="ECO:0000256" key="2">
    <source>
        <dbReference type="ARBA" id="ARBA00023235"/>
    </source>
</evidence>
<feature type="active site" description="Proton acceptor; via imino nitrogen" evidence="3">
    <location>
        <position position="2"/>
    </location>
</feature>
<evidence type="ECO:0000313" key="6">
    <source>
        <dbReference type="EMBL" id="AGA69571.1"/>
    </source>
</evidence>
<dbReference type="PANTHER" id="PTHR35530">
    <property type="entry name" value="TAUTOMERASE-RELATED"/>
    <property type="match status" value="1"/>
</dbReference>
<dbReference type="Gene3D" id="3.30.429.10">
    <property type="entry name" value="Macrophage Migration Inhibitory Factor"/>
    <property type="match status" value="1"/>
</dbReference>
<dbReference type="Pfam" id="PF01361">
    <property type="entry name" value="Tautomerase"/>
    <property type="match status" value="1"/>
</dbReference>
<protein>
    <recommendedName>
        <fullName evidence="4">Tautomerase</fullName>
        <ecNumber evidence="4">5.3.2.-</ecNumber>
    </recommendedName>
</protein>
<dbReference type="EC" id="5.3.2.-" evidence="4"/>
<dbReference type="HOGENOM" id="CLU_148073_5_1_9"/>
<reference evidence="7" key="1">
    <citation type="submission" date="2012-02" db="EMBL/GenBank/DDBJ databases">
        <title>Complete sequence of Desulfitobacterium dichloroeliminans LMG P-21439.</title>
        <authorList>
            <person name="Lucas S."/>
            <person name="Han J."/>
            <person name="Lapidus A."/>
            <person name="Cheng J.-F."/>
            <person name="Goodwin L."/>
            <person name="Pitluck S."/>
            <person name="Peters L."/>
            <person name="Ovchinnikova G."/>
            <person name="Teshima H."/>
            <person name="Detter J.C."/>
            <person name="Han C."/>
            <person name="Tapia R."/>
            <person name="Land M."/>
            <person name="Hauser L."/>
            <person name="Kyrpides N."/>
            <person name="Ivanova N."/>
            <person name="Pagani I."/>
            <person name="Kruse T."/>
            <person name="de Vos W.M."/>
            <person name="Boon N."/>
            <person name="Smidt H."/>
            <person name="Woyke T."/>
        </authorList>
    </citation>
    <scope>NUCLEOTIDE SEQUENCE [LARGE SCALE GENOMIC DNA]</scope>
    <source>
        <strain evidence="7">LMG P-21439 / DCA1</strain>
    </source>
</reference>